<feature type="chain" id="PRO_5026777531" evidence="8">
    <location>
        <begin position="21"/>
        <end position="345"/>
    </location>
</feature>
<dbReference type="EMBL" id="WTUZ01000040">
    <property type="protein sequence ID" value="MZQ87157.1"/>
    <property type="molecule type" value="Genomic_DNA"/>
</dbReference>
<accession>A0A6L8VA06</accession>
<dbReference type="PIRSF" id="PIRSF025414">
    <property type="entry name" value="Alpha-L-arabinofuranosidase"/>
    <property type="match status" value="1"/>
</dbReference>
<feature type="site" description="Important for catalytic activity, responsible for pKa modulation of the active site Glu and correct orientation of both the proton donor and substrate" evidence="6">
    <location>
        <position position="158"/>
    </location>
</feature>
<dbReference type="InterPro" id="IPR016828">
    <property type="entry name" value="Alpha-L-arabinofuranosidase"/>
</dbReference>
<organism evidence="9 10">
    <name type="scientific">Paenibacillus silvestris</name>
    <dbReference type="NCBI Taxonomy" id="2606219"/>
    <lineage>
        <taxon>Bacteria</taxon>
        <taxon>Bacillati</taxon>
        <taxon>Bacillota</taxon>
        <taxon>Bacilli</taxon>
        <taxon>Bacillales</taxon>
        <taxon>Paenibacillaceae</taxon>
        <taxon>Paenibacillus</taxon>
    </lineage>
</organism>
<dbReference type="GO" id="GO:0004553">
    <property type="term" value="F:hydrolase activity, hydrolyzing O-glycosyl compounds"/>
    <property type="evidence" value="ECO:0007669"/>
    <property type="project" value="InterPro"/>
</dbReference>
<evidence type="ECO:0000313" key="9">
    <source>
        <dbReference type="EMBL" id="MZQ87157.1"/>
    </source>
</evidence>
<dbReference type="Pfam" id="PF04616">
    <property type="entry name" value="Glyco_hydro_43"/>
    <property type="match status" value="1"/>
</dbReference>
<feature type="active site" description="Proton acceptor" evidence="5">
    <location>
        <position position="49"/>
    </location>
</feature>
<dbReference type="Proteomes" id="UP000481087">
    <property type="component" value="Unassembled WGS sequence"/>
</dbReference>
<dbReference type="CDD" id="cd18820">
    <property type="entry name" value="GH43_LbAraf43-like"/>
    <property type="match status" value="1"/>
</dbReference>
<dbReference type="GO" id="GO:0005975">
    <property type="term" value="P:carbohydrate metabolic process"/>
    <property type="evidence" value="ECO:0007669"/>
    <property type="project" value="InterPro"/>
</dbReference>
<evidence type="ECO:0000256" key="5">
    <source>
        <dbReference type="PIRSR" id="PIRSR606710-1"/>
    </source>
</evidence>
<evidence type="ECO:0000256" key="2">
    <source>
        <dbReference type="ARBA" id="ARBA00022729"/>
    </source>
</evidence>
<protein>
    <submittedName>
        <fullName evidence="9">Family 43 glycosylhydrolase</fullName>
    </submittedName>
</protein>
<dbReference type="PANTHER" id="PTHR43817:SF1">
    <property type="entry name" value="HYDROLASE, FAMILY 43, PUTATIVE (AFU_ORTHOLOGUE AFUA_3G01660)-RELATED"/>
    <property type="match status" value="1"/>
</dbReference>
<feature type="signal peptide" evidence="8">
    <location>
        <begin position="1"/>
        <end position="20"/>
    </location>
</feature>
<comment type="caution">
    <text evidence="9">The sequence shown here is derived from an EMBL/GenBank/DDBJ whole genome shotgun (WGS) entry which is preliminary data.</text>
</comment>
<keyword evidence="3 7" id="KW-0378">Hydrolase</keyword>
<reference evidence="9 10" key="1">
    <citation type="submission" date="2019-12" db="EMBL/GenBank/DDBJ databases">
        <title>Paenibacillus sp. nov. sp. isolated from soil.</title>
        <authorList>
            <person name="Kim J."/>
            <person name="Jeong S.E."/>
            <person name="Jung H.S."/>
            <person name="Jeon C.O."/>
        </authorList>
    </citation>
    <scope>NUCLEOTIDE SEQUENCE [LARGE SCALE GENOMIC DNA]</scope>
    <source>
        <strain evidence="9 10">5J-6</strain>
    </source>
</reference>
<evidence type="ECO:0000256" key="1">
    <source>
        <dbReference type="ARBA" id="ARBA00009865"/>
    </source>
</evidence>
<comment type="similarity">
    <text evidence="1 7">Belongs to the glycosyl hydrolase 43 family.</text>
</comment>
<evidence type="ECO:0000313" key="10">
    <source>
        <dbReference type="Proteomes" id="UP000481087"/>
    </source>
</evidence>
<dbReference type="Gene3D" id="2.115.10.20">
    <property type="entry name" value="Glycosyl hydrolase domain, family 43"/>
    <property type="match status" value="1"/>
</dbReference>
<dbReference type="InterPro" id="IPR023296">
    <property type="entry name" value="Glyco_hydro_beta-prop_sf"/>
</dbReference>
<evidence type="ECO:0000256" key="6">
    <source>
        <dbReference type="PIRSR" id="PIRSR606710-2"/>
    </source>
</evidence>
<dbReference type="PROSITE" id="PS51257">
    <property type="entry name" value="PROKAR_LIPOPROTEIN"/>
    <property type="match status" value="1"/>
</dbReference>
<evidence type="ECO:0000256" key="3">
    <source>
        <dbReference type="ARBA" id="ARBA00022801"/>
    </source>
</evidence>
<evidence type="ECO:0000256" key="4">
    <source>
        <dbReference type="ARBA" id="ARBA00023295"/>
    </source>
</evidence>
<evidence type="ECO:0000256" key="8">
    <source>
        <dbReference type="SAM" id="SignalP"/>
    </source>
</evidence>
<proteinExistence type="inferred from homology"/>
<sequence length="345" mass="38527">MRMFFAICLCFLLVTGCTKGAGNEVMTESTNTTNTTKTFTNPILDNGADPWVTSKDGTYYYTHTTGNSIRVWKSQKLTGLADAEYKDVWFPPVSGPNTSNIWAPELHFLDGKWYIYYAADDGQNENHRMFVLESETDDPQGSYVEKGMMDTAGRWAIDGTTLQKKDGSLYFIWSGWEGTVNVSQHLYMAPMSNPYTISGKPVEISRPTYDWETIGTPTINEGPQVLLHKNQIYIIYSASGSWTDDYCLGMLSATMQSDLLNPASWTKHEEAVFSKTDQVFGPGHSSFTKSPDGKEDWILYHGAKTQGAGWNRNVRMQPFKWHPDGSPDFGIPIAEGVPIPVPSGE</sequence>
<evidence type="ECO:0000256" key="7">
    <source>
        <dbReference type="RuleBase" id="RU361187"/>
    </source>
</evidence>
<keyword evidence="2 8" id="KW-0732">Signal</keyword>
<keyword evidence="10" id="KW-1185">Reference proteome</keyword>
<dbReference type="SUPFAM" id="SSF75005">
    <property type="entry name" value="Arabinanase/levansucrase/invertase"/>
    <property type="match status" value="1"/>
</dbReference>
<keyword evidence="4 7" id="KW-0326">Glycosidase</keyword>
<dbReference type="PANTHER" id="PTHR43817">
    <property type="entry name" value="GLYCOSYL HYDROLASE"/>
    <property type="match status" value="1"/>
</dbReference>
<gene>
    <name evidence="9" type="ORF">GQF01_34090</name>
</gene>
<dbReference type="AlphaFoldDB" id="A0A6L8VA06"/>
<dbReference type="InterPro" id="IPR006710">
    <property type="entry name" value="Glyco_hydro_43"/>
</dbReference>
<feature type="active site" description="Proton donor" evidence="5">
    <location>
        <position position="221"/>
    </location>
</feature>
<name>A0A6L8VA06_9BACL</name>